<keyword evidence="2" id="KW-1185">Reference proteome</keyword>
<dbReference type="EMBL" id="JADGMS010000012">
    <property type="protein sequence ID" value="KAF9671106.1"/>
    <property type="molecule type" value="Genomic_DNA"/>
</dbReference>
<dbReference type="AlphaFoldDB" id="A0A835MRV3"/>
<sequence length="60" mass="7141">MAKQGRLLLVNGSFSNTPMIFADNFSSLVIYDFNKEDKLDDDDEKYWTTSFEEFRWDAMF</sequence>
<proteinExistence type="predicted"/>
<accession>A0A835MRV3</accession>
<dbReference type="Proteomes" id="UP000657918">
    <property type="component" value="Unassembled WGS sequence"/>
</dbReference>
<name>A0A835MRV3_9ROSI</name>
<gene>
    <name evidence="1" type="ORF">SADUNF_Sadunf12G0012900</name>
</gene>
<dbReference type="OrthoDB" id="1887912at2759"/>
<organism evidence="1 2">
    <name type="scientific">Salix dunnii</name>
    <dbReference type="NCBI Taxonomy" id="1413687"/>
    <lineage>
        <taxon>Eukaryota</taxon>
        <taxon>Viridiplantae</taxon>
        <taxon>Streptophyta</taxon>
        <taxon>Embryophyta</taxon>
        <taxon>Tracheophyta</taxon>
        <taxon>Spermatophyta</taxon>
        <taxon>Magnoliopsida</taxon>
        <taxon>eudicotyledons</taxon>
        <taxon>Gunneridae</taxon>
        <taxon>Pentapetalae</taxon>
        <taxon>rosids</taxon>
        <taxon>fabids</taxon>
        <taxon>Malpighiales</taxon>
        <taxon>Salicaceae</taxon>
        <taxon>Saliceae</taxon>
        <taxon>Salix</taxon>
    </lineage>
</organism>
<comment type="caution">
    <text evidence="1">The sequence shown here is derived from an EMBL/GenBank/DDBJ whole genome shotgun (WGS) entry which is preliminary data.</text>
</comment>
<evidence type="ECO:0000313" key="1">
    <source>
        <dbReference type="EMBL" id="KAF9671106.1"/>
    </source>
</evidence>
<protein>
    <submittedName>
        <fullName evidence="1">Uncharacterized protein</fullName>
    </submittedName>
</protein>
<evidence type="ECO:0000313" key="2">
    <source>
        <dbReference type="Proteomes" id="UP000657918"/>
    </source>
</evidence>
<reference evidence="1 2" key="1">
    <citation type="submission" date="2020-10" db="EMBL/GenBank/DDBJ databases">
        <title>Plant Genome Project.</title>
        <authorList>
            <person name="Zhang R.-G."/>
        </authorList>
    </citation>
    <scope>NUCLEOTIDE SEQUENCE [LARGE SCALE GENOMIC DNA]</scope>
    <source>
        <strain evidence="1">FAFU-HL-1</strain>
        <tissue evidence="1">Leaf</tissue>
    </source>
</reference>